<evidence type="ECO:0000313" key="3">
    <source>
        <dbReference type="Proteomes" id="UP001165065"/>
    </source>
</evidence>
<evidence type="ECO:0000313" key="2">
    <source>
        <dbReference type="EMBL" id="GMI21452.1"/>
    </source>
</evidence>
<feature type="region of interest" description="Disordered" evidence="1">
    <location>
        <begin position="1"/>
        <end position="48"/>
    </location>
</feature>
<dbReference type="AlphaFoldDB" id="A0A9W7FXI5"/>
<name>A0A9W7FXI5_9STRA</name>
<evidence type="ECO:0000256" key="1">
    <source>
        <dbReference type="SAM" id="MobiDB-lite"/>
    </source>
</evidence>
<dbReference type="PANTHER" id="PTHR47475:SF2">
    <property type="entry name" value="CHROMOSOME TRANSMISSION FIDELITY PROTEIN 8"/>
    <property type="match status" value="1"/>
</dbReference>
<dbReference type="PANTHER" id="PTHR47475">
    <property type="entry name" value="CHROMOSOME TRANSMISSION FIDELITY PROTEIN 8"/>
    <property type="match status" value="1"/>
</dbReference>
<feature type="compositionally biased region" description="Basic residues" evidence="1">
    <location>
        <begin position="1"/>
        <end position="10"/>
    </location>
</feature>
<reference evidence="3" key="1">
    <citation type="journal article" date="2023" name="Commun. Biol.">
        <title>Genome analysis of Parmales, the sister group of diatoms, reveals the evolutionary specialization of diatoms from phago-mixotrophs to photoautotrophs.</title>
        <authorList>
            <person name="Ban H."/>
            <person name="Sato S."/>
            <person name="Yoshikawa S."/>
            <person name="Yamada K."/>
            <person name="Nakamura Y."/>
            <person name="Ichinomiya M."/>
            <person name="Sato N."/>
            <person name="Blanc-Mathieu R."/>
            <person name="Endo H."/>
            <person name="Kuwata A."/>
            <person name="Ogata H."/>
        </authorList>
    </citation>
    <scope>NUCLEOTIDE SEQUENCE [LARGE SCALE GENOMIC DNA]</scope>
</reference>
<proteinExistence type="predicted"/>
<sequence length="157" mass="16601">MVLIPLKRKLQNSPPEPQSNTPSSPPSTQSPNVKKAKPSSLPSPSSTLPKLGMIELNGTLLSPSVSLSTSTLTELGLFYLDGQSKCPTLVVGTHKIKGRRVGLKKGMLVCRKMGGEGGKGGGGGLAEVKGGVEIVGVIEEKFLFDSYPKTIMRTKER</sequence>
<dbReference type="Proteomes" id="UP001165065">
    <property type="component" value="Unassembled WGS sequence"/>
</dbReference>
<accession>A0A9W7FXI5</accession>
<gene>
    <name evidence="2" type="ORF">TrCOL_g3123</name>
</gene>
<comment type="caution">
    <text evidence="2">The sequence shown here is derived from an EMBL/GenBank/DDBJ whole genome shotgun (WGS) entry which is preliminary data.</text>
</comment>
<dbReference type="EMBL" id="BRYA01000530">
    <property type="protein sequence ID" value="GMI21452.1"/>
    <property type="molecule type" value="Genomic_DNA"/>
</dbReference>
<feature type="compositionally biased region" description="Low complexity" evidence="1">
    <location>
        <begin position="18"/>
        <end position="48"/>
    </location>
</feature>
<organism evidence="2 3">
    <name type="scientific">Triparma columacea</name>
    <dbReference type="NCBI Taxonomy" id="722753"/>
    <lineage>
        <taxon>Eukaryota</taxon>
        <taxon>Sar</taxon>
        <taxon>Stramenopiles</taxon>
        <taxon>Ochrophyta</taxon>
        <taxon>Bolidophyceae</taxon>
        <taxon>Parmales</taxon>
        <taxon>Triparmaceae</taxon>
        <taxon>Triparma</taxon>
    </lineage>
</organism>
<protein>
    <submittedName>
        <fullName evidence="2">Uncharacterized protein</fullName>
    </submittedName>
</protein>
<keyword evidence="3" id="KW-1185">Reference proteome</keyword>